<dbReference type="InterPro" id="IPR006439">
    <property type="entry name" value="HAD-SF_hydro_IA"/>
</dbReference>
<dbReference type="Gene3D" id="3.40.50.1000">
    <property type="entry name" value="HAD superfamily/HAD-like"/>
    <property type="match status" value="1"/>
</dbReference>
<protein>
    <recommendedName>
        <fullName evidence="3">Haloacid dehalogenase</fullName>
    </recommendedName>
</protein>
<dbReference type="SUPFAM" id="SSF56784">
    <property type="entry name" value="HAD-like"/>
    <property type="match status" value="1"/>
</dbReference>
<dbReference type="AlphaFoldDB" id="A0A6N4THH9"/>
<dbReference type="InterPro" id="IPR023214">
    <property type="entry name" value="HAD_sf"/>
</dbReference>
<dbReference type="GO" id="GO:0008962">
    <property type="term" value="F:phosphatidylglycerophosphatase activity"/>
    <property type="evidence" value="ECO:0007669"/>
    <property type="project" value="InterPro"/>
</dbReference>
<sequence>MLKLFTPNYYIRKYTSLRPEFLKEKGIKLLVCDIDNTLVPHDVALPDEEAKSFLKKMQEAGIRVVFISNNVEERVKTFVDGCELENPVSYPFACKPLPFSYRKMLKEMAVSRNEVAVIGDQLMTDMLGANIMRLFTILTAPIVQRDLSFTKFNRIFERMVFFLLEKSGKLKRGEFDE</sequence>
<reference evidence="2" key="1">
    <citation type="submission" date="2019-05" db="EMBL/GenBank/DDBJ databases">
        <title>Complete genome sequencing of Absiella argi strain JCM 30884.</title>
        <authorList>
            <person name="Sakamoto M."/>
            <person name="Murakami T."/>
            <person name="Mori H."/>
        </authorList>
    </citation>
    <scope>NUCLEOTIDE SEQUENCE [LARGE SCALE GENOMIC DNA]</scope>
    <source>
        <strain evidence="2">JCM 30884</strain>
    </source>
</reference>
<evidence type="ECO:0000313" key="2">
    <source>
        <dbReference type="Proteomes" id="UP000464754"/>
    </source>
</evidence>
<gene>
    <name evidence="1" type="ORF">Aargi30884_07880</name>
</gene>
<dbReference type="NCBIfam" id="TIGR01662">
    <property type="entry name" value="HAD-SF-IIIA"/>
    <property type="match status" value="1"/>
</dbReference>
<dbReference type="NCBIfam" id="TIGR01668">
    <property type="entry name" value="YqeG_hyp_ppase"/>
    <property type="match status" value="1"/>
</dbReference>
<dbReference type="RefSeq" id="WP_118276878.1">
    <property type="nucleotide sequence ID" value="NZ_AP019695.1"/>
</dbReference>
<evidence type="ECO:0000313" key="1">
    <source>
        <dbReference type="EMBL" id="BBK21885.1"/>
    </source>
</evidence>
<dbReference type="NCBIfam" id="TIGR01549">
    <property type="entry name" value="HAD-SF-IA-v1"/>
    <property type="match status" value="1"/>
</dbReference>
<dbReference type="Proteomes" id="UP000464754">
    <property type="component" value="Chromosome"/>
</dbReference>
<accession>A0A6N4THH9</accession>
<name>A0A6N4THH9_9FIRM</name>
<keyword evidence="2" id="KW-1185">Reference proteome</keyword>
<dbReference type="InterPro" id="IPR010021">
    <property type="entry name" value="PGPP1/Gep4"/>
</dbReference>
<dbReference type="InterPro" id="IPR006549">
    <property type="entry name" value="HAD-SF_hydro_IIIA"/>
</dbReference>
<dbReference type="InterPro" id="IPR036412">
    <property type="entry name" value="HAD-like_sf"/>
</dbReference>
<dbReference type="KEGG" id="aarg:Aargi30884_07880"/>
<dbReference type="EMBL" id="AP019695">
    <property type="protein sequence ID" value="BBK21885.1"/>
    <property type="molecule type" value="Genomic_DNA"/>
</dbReference>
<evidence type="ECO:0008006" key="3">
    <source>
        <dbReference type="Google" id="ProtNLM"/>
    </source>
</evidence>
<proteinExistence type="predicted"/>
<organism evidence="1 2">
    <name type="scientific">Amedibacterium intestinale</name>
    <dbReference type="NCBI Taxonomy" id="2583452"/>
    <lineage>
        <taxon>Bacteria</taxon>
        <taxon>Bacillati</taxon>
        <taxon>Bacillota</taxon>
        <taxon>Erysipelotrichia</taxon>
        <taxon>Erysipelotrichales</taxon>
        <taxon>Erysipelotrichaceae</taxon>
        <taxon>Amedibacterium</taxon>
    </lineage>
</organism>
<dbReference type="Pfam" id="PF00702">
    <property type="entry name" value="Hydrolase"/>
    <property type="match status" value="1"/>
</dbReference>